<dbReference type="PANTHER" id="PTHR30250">
    <property type="entry name" value="PST FAMILY PREDICTED COLANIC ACID TRANSPORTER"/>
    <property type="match status" value="1"/>
</dbReference>
<name>A0AA86J5P8_9BURK</name>
<feature type="transmembrane region" description="Helical" evidence="6">
    <location>
        <begin position="124"/>
        <end position="141"/>
    </location>
</feature>
<keyword evidence="5 6" id="KW-0472">Membrane</keyword>
<dbReference type="GO" id="GO:0005886">
    <property type="term" value="C:plasma membrane"/>
    <property type="evidence" value="ECO:0007669"/>
    <property type="project" value="UniProtKB-SubCell"/>
</dbReference>
<keyword evidence="4 6" id="KW-1133">Transmembrane helix</keyword>
<dbReference type="AlphaFoldDB" id="A0AA86J5P8"/>
<feature type="transmembrane region" description="Helical" evidence="6">
    <location>
        <begin position="398"/>
        <end position="415"/>
    </location>
</feature>
<dbReference type="PANTHER" id="PTHR30250:SF31">
    <property type="entry name" value="INNER MEMBRANE PROTEIN YGHQ"/>
    <property type="match status" value="1"/>
</dbReference>
<evidence type="ECO:0000256" key="3">
    <source>
        <dbReference type="ARBA" id="ARBA00022692"/>
    </source>
</evidence>
<keyword evidence="2" id="KW-1003">Cell membrane</keyword>
<dbReference type="EMBL" id="AP028947">
    <property type="protein sequence ID" value="BET24765.1"/>
    <property type="molecule type" value="Genomic_DNA"/>
</dbReference>
<evidence type="ECO:0000256" key="6">
    <source>
        <dbReference type="SAM" id="Phobius"/>
    </source>
</evidence>
<dbReference type="InterPro" id="IPR002797">
    <property type="entry name" value="Polysacc_synth"/>
</dbReference>
<keyword evidence="8" id="KW-1185">Reference proteome</keyword>
<evidence type="ECO:0000256" key="1">
    <source>
        <dbReference type="ARBA" id="ARBA00004651"/>
    </source>
</evidence>
<evidence type="ECO:0000256" key="4">
    <source>
        <dbReference type="ARBA" id="ARBA00022989"/>
    </source>
</evidence>
<dbReference type="RefSeq" id="WP_130558696.1">
    <property type="nucleotide sequence ID" value="NZ_AP028947.1"/>
</dbReference>
<feature type="transmembrane region" description="Helical" evidence="6">
    <location>
        <begin position="307"/>
        <end position="333"/>
    </location>
</feature>
<dbReference type="Proteomes" id="UP001329151">
    <property type="component" value="Chromosome"/>
</dbReference>
<gene>
    <name evidence="7" type="ORF">RGQ30_02660</name>
</gene>
<feature type="transmembrane region" description="Helical" evidence="6">
    <location>
        <begin position="153"/>
        <end position="175"/>
    </location>
</feature>
<sequence>MNNKTGKNKFLRLFAVGFGSSLMMAVLGYLVVLFNTKTFGLGLFGKMVLVQALFEMINKIMSFQSWQVIIKFGNEYEHNKAKFSVLLRVFLLTDWITSIISAVFSVLILNLVLEKIDLDVKDYSWVYICLIITVFSAKGVFEGYMRLQERFVLANGLQIIQVGATAIIAICAYYFDLSLEEYFKFVLLNVFLMYLIYVKIIIKDLIGKDNGVSGDLTVKELKEWYKFSIGGTYNSTVGAIKQKGETIIVGMMFGSSYAGLYAVAYRIAAMGNKVVESARQAIYPMIAVKIKQKDEHRMIESLLKATYVTLGLGALILVLSIFSIELIMVSLFGEEFLSASTMTIVLTAAMLVNLASFYMNSFVQLKYGSAAIIKATTVGLVLYLLTGIVMPYLLGEKWIGVGSLFFSLTIVYMGIRQIIRGRK</sequence>
<dbReference type="KEGG" id="lto:RGQ30_02660"/>
<dbReference type="InterPro" id="IPR050833">
    <property type="entry name" value="Poly_Biosynth_Transport"/>
</dbReference>
<evidence type="ECO:0000313" key="8">
    <source>
        <dbReference type="Proteomes" id="UP001329151"/>
    </source>
</evidence>
<dbReference type="Pfam" id="PF01943">
    <property type="entry name" value="Polysacc_synt"/>
    <property type="match status" value="1"/>
</dbReference>
<proteinExistence type="predicted"/>
<evidence type="ECO:0000256" key="5">
    <source>
        <dbReference type="ARBA" id="ARBA00023136"/>
    </source>
</evidence>
<keyword evidence="3 6" id="KW-0812">Transmembrane</keyword>
<organism evidence="7 8">
    <name type="scientific">Limnobacter thiooxidans</name>
    <dbReference type="NCBI Taxonomy" id="131080"/>
    <lineage>
        <taxon>Bacteria</taxon>
        <taxon>Pseudomonadati</taxon>
        <taxon>Pseudomonadota</taxon>
        <taxon>Betaproteobacteria</taxon>
        <taxon>Burkholderiales</taxon>
        <taxon>Burkholderiaceae</taxon>
        <taxon>Limnobacter</taxon>
    </lineage>
</organism>
<feature type="transmembrane region" description="Helical" evidence="6">
    <location>
        <begin position="89"/>
        <end position="112"/>
    </location>
</feature>
<evidence type="ECO:0000256" key="2">
    <source>
        <dbReference type="ARBA" id="ARBA00022475"/>
    </source>
</evidence>
<protein>
    <submittedName>
        <fullName evidence="7">Lipopolysaccharide biosynthesis protein</fullName>
    </submittedName>
</protein>
<feature type="transmembrane region" description="Helical" evidence="6">
    <location>
        <begin position="181"/>
        <end position="198"/>
    </location>
</feature>
<comment type="subcellular location">
    <subcellularLocation>
        <location evidence="1">Cell membrane</location>
        <topology evidence="1">Multi-pass membrane protein</topology>
    </subcellularLocation>
</comment>
<accession>A0AA86J5P8</accession>
<feature type="transmembrane region" description="Helical" evidence="6">
    <location>
        <begin position="371"/>
        <end position="392"/>
    </location>
</feature>
<feature type="transmembrane region" description="Helical" evidence="6">
    <location>
        <begin position="339"/>
        <end position="359"/>
    </location>
</feature>
<reference evidence="7 8" key="1">
    <citation type="submission" date="2023-10" db="EMBL/GenBank/DDBJ databases">
        <title>Complete Genome Sequence of Limnobacter thiooxidans CS-K2T, Isolated from freshwater lake sediments in Bavaria, Germany.</title>
        <authorList>
            <person name="Naruki M."/>
            <person name="Watanabe A."/>
            <person name="Warashina T."/>
            <person name="Morita T."/>
            <person name="Arakawa K."/>
        </authorList>
    </citation>
    <scope>NUCLEOTIDE SEQUENCE [LARGE SCALE GENOMIC DNA]</scope>
    <source>
        <strain evidence="7 8">CS-K2</strain>
    </source>
</reference>
<feature type="transmembrane region" description="Helical" evidence="6">
    <location>
        <begin position="12"/>
        <end position="32"/>
    </location>
</feature>
<evidence type="ECO:0000313" key="7">
    <source>
        <dbReference type="EMBL" id="BET24765.1"/>
    </source>
</evidence>